<dbReference type="InterPro" id="IPR012910">
    <property type="entry name" value="Plug_dom"/>
</dbReference>
<evidence type="ECO:0000256" key="7">
    <source>
        <dbReference type="PROSITE-ProRule" id="PRU01360"/>
    </source>
</evidence>
<evidence type="ECO:0000313" key="10">
    <source>
        <dbReference type="Proteomes" id="UP001597418"/>
    </source>
</evidence>
<dbReference type="Proteomes" id="UP001597418">
    <property type="component" value="Unassembled WGS sequence"/>
</dbReference>
<dbReference type="Pfam" id="PF13715">
    <property type="entry name" value="CarbopepD_reg_2"/>
    <property type="match status" value="1"/>
</dbReference>
<feature type="domain" description="TonB-dependent receptor plug" evidence="8">
    <location>
        <begin position="120"/>
        <end position="222"/>
    </location>
</feature>
<dbReference type="InterPro" id="IPR008969">
    <property type="entry name" value="CarboxyPept-like_regulatory"/>
</dbReference>
<comment type="caution">
    <text evidence="9">The sequence shown here is derived from an EMBL/GenBank/DDBJ whole genome shotgun (WGS) entry which is preliminary data.</text>
</comment>
<dbReference type="SUPFAM" id="SSF56935">
    <property type="entry name" value="Porins"/>
    <property type="match status" value="1"/>
</dbReference>
<dbReference type="NCBIfam" id="TIGR04057">
    <property type="entry name" value="SusC_RagA_signa"/>
    <property type="match status" value="1"/>
</dbReference>
<dbReference type="Pfam" id="PF07715">
    <property type="entry name" value="Plug"/>
    <property type="match status" value="1"/>
</dbReference>
<proteinExistence type="inferred from homology"/>
<organism evidence="9 10">
    <name type="scientific">Sphingobacterium populi</name>
    <dbReference type="NCBI Taxonomy" id="1812824"/>
    <lineage>
        <taxon>Bacteria</taxon>
        <taxon>Pseudomonadati</taxon>
        <taxon>Bacteroidota</taxon>
        <taxon>Sphingobacteriia</taxon>
        <taxon>Sphingobacteriales</taxon>
        <taxon>Sphingobacteriaceae</taxon>
        <taxon>Sphingobacterium</taxon>
    </lineage>
</organism>
<keyword evidence="4 7" id="KW-0812">Transmembrane</keyword>
<dbReference type="InterPro" id="IPR023996">
    <property type="entry name" value="TonB-dep_OMP_SusC/RagA"/>
</dbReference>
<reference evidence="10" key="1">
    <citation type="journal article" date="2019" name="Int. J. Syst. Evol. Microbiol.">
        <title>The Global Catalogue of Microorganisms (GCM) 10K type strain sequencing project: providing services to taxonomists for standard genome sequencing and annotation.</title>
        <authorList>
            <consortium name="The Broad Institute Genomics Platform"/>
            <consortium name="The Broad Institute Genome Sequencing Center for Infectious Disease"/>
            <person name="Wu L."/>
            <person name="Ma J."/>
        </authorList>
    </citation>
    <scope>NUCLEOTIDE SEQUENCE [LARGE SCALE GENOMIC DNA]</scope>
    <source>
        <strain evidence="10">KCTC 42247</strain>
    </source>
</reference>
<keyword evidence="5 7" id="KW-0472">Membrane</keyword>
<keyword evidence="6 7" id="KW-0998">Cell outer membrane</keyword>
<dbReference type="Gene3D" id="2.40.170.20">
    <property type="entry name" value="TonB-dependent receptor, beta-barrel domain"/>
    <property type="match status" value="1"/>
</dbReference>
<dbReference type="Gene3D" id="2.170.130.10">
    <property type="entry name" value="TonB-dependent receptor, plug domain"/>
    <property type="match status" value="1"/>
</dbReference>
<dbReference type="RefSeq" id="WP_380883754.1">
    <property type="nucleotide sequence ID" value="NZ_JBHUMB010000005.1"/>
</dbReference>
<keyword evidence="2 7" id="KW-0813">Transport</keyword>
<dbReference type="InterPro" id="IPR036942">
    <property type="entry name" value="Beta-barrel_TonB_sf"/>
</dbReference>
<evidence type="ECO:0000256" key="5">
    <source>
        <dbReference type="ARBA" id="ARBA00023136"/>
    </source>
</evidence>
<evidence type="ECO:0000256" key="1">
    <source>
        <dbReference type="ARBA" id="ARBA00004571"/>
    </source>
</evidence>
<evidence type="ECO:0000256" key="2">
    <source>
        <dbReference type="ARBA" id="ARBA00022448"/>
    </source>
</evidence>
<gene>
    <name evidence="9" type="ORF">ACFSQ6_03260</name>
</gene>
<keyword evidence="3 7" id="KW-1134">Transmembrane beta strand</keyword>
<dbReference type="InterPro" id="IPR039426">
    <property type="entry name" value="TonB-dep_rcpt-like"/>
</dbReference>
<evidence type="ECO:0000313" key="9">
    <source>
        <dbReference type="EMBL" id="MFD2742404.1"/>
    </source>
</evidence>
<name>A0ABW5UCA8_9SPHI</name>
<protein>
    <submittedName>
        <fullName evidence="9">SusC/RagA family TonB-linked outer membrane protein</fullName>
    </submittedName>
</protein>
<sequence>MMKYIVYLTILLGGLCYGAQAQQLRGRIISSSDRQPISGAIITQQGVSNSAVSDLRGRFVLGVHPSAQRRFTIQHQSYTSFTTTIISDQTDTLTIVLDERQRAVDSVTIVSTGYQQLPRERATGSFSTIDRQLFNQQIGPDIISRLPAIANSVTTDNSLAIPQLMVRGLSTIQGPRSPLIVIDNFPYEGDINNINPNIVENITILKDAAASSIWGARAANGVIVITTKKGSFDRPITLEFNSHVTITDKPDLSYIRQMSSADYIDMEVELFDRGFYNSRISSPSRLVLSPVVDMLERVRNGSMDAGQAQAEIQRLRGVDSRDHFDRYMYDKGVNQQYYLGAQGGSQKFSWSSAAGYDRNFDQLGARFHRINLRFENTYQPTDALSLRTSIYYTESGDRSGRLGYGDIAMNASSSVPYMELADEQGRAKPVFTNLNNTYINSIGQGLLQDWNYYPLEDWKHDVSRSRSSSMLATAGLEYKIVEGLRASVNYQYERQHDGTNRLADRDSYSARDYVNRFTQISGGAASYAVPRGGIMDLGSGMLRSNSIRGQLSFDRTFAQDHHITAIGGSEIRLNVRESDQHRLYGYDQDNMSLGVVDYSRSHPQFISGNSFILNNQFISSTDTRFVSQFGNVAYTYRNRYTLSASARRDASNLFGLATNDQWNPFWSVGMAWKVSQEKFFSTDLLSYVNLRATYGFSGNIDPAMVAVNTISYLPTNSVFTGRPAARISNYFNPSLRWETSRMLNIALDVRSRNNRISASVEYFRKHGVDLFGSAPTDYTTGIPPSTLRNVASMSGDGLDIELKTDNIQSGTFGWSSILNYSFFKDQIGEYLVNRTLASQFVNPTSVPISGIPGRPVYSVFAYPWGGLDPGSGDPQGILDGELSTDYRNLIGAGTTLEELEFFGSSIPTHFGSFINSFGYKGFSLQVGISYKLGYFMRRGSIHYTNLLSSWRGHSDYGDRWQQPGDELITDVPSNTYVANSQRDNFYAGSSVLVEKADHIRLQYINLGYALPLRIHGQTQRIQIYVNANNLGLLWRANKQGIDPDFNNNTGTRLVRPAGYTIGLRTNF</sequence>
<comment type="subcellular location">
    <subcellularLocation>
        <location evidence="1 7">Cell outer membrane</location>
        <topology evidence="1 7">Multi-pass membrane protein</topology>
    </subcellularLocation>
</comment>
<dbReference type="PROSITE" id="PS52016">
    <property type="entry name" value="TONB_DEPENDENT_REC_3"/>
    <property type="match status" value="1"/>
</dbReference>
<evidence type="ECO:0000256" key="4">
    <source>
        <dbReference type="ARBA" id="ARBA00022692"/>
    </source>
</evidence>
<dbReference type="InterPro" id="IPR037066">
    <property type="entry name" value="Plug_dom_sf"/>
</dbReference>
<comment type="similarity">
    <text evidence="7">Belongs to the TonB-dependent receptor family.</text>
</comment>
<dbReference type="EMBL" id="JBHUMB010000005">
    <property type="protein sequence ID" value="MFD2742404.1"/>
    <property type="molecule type" value="Genomic_DNA"/>
</dbReference>
<evidence type="ECO:0000256" key="3">
    <source>
        <dbReference type="ARBA" id="ARBA00022452"/>
    </source>
</evidence>
<dbReference type="Gene3D" id="2.60.40.1120">
    <property type="entry name" value="Carboxypeptidase-like, regulatory domain"/>
    <property type="match status" value="1"/>
</dbReference>
<keyword evidence="10" id="KW-1185">Reference proteome</keyword>
<dbReference type="InterPro" id="IPR023997">
    <property type="entry name" value="TonB-dep_OMP_SusC/RagA_CS"/>
</dbReference>
<accession>A0ABW5UCA8</accession>
<evidence type="ECO:0000259" key="8">
    <source>
        <dbReference type="Pfam" id="PF07715"/>
    </source>
</evidence>
<dbReference type="NCBIfam" id="TIGR04056">
    <property type="entry name" value="OMP_RagA_SusC"/>
    <property type="match status" value="1"/>
</dbReference>
<evidence type="ECO:0000256" key="6">
    <source>
        <dbReference type="ARBA" id="ARBA00023237"/>
    </source>
</evidence>
<dbReference type="SUPFAM" id="SSF49464">
    <property type="entry name" value="Carboxypeptidase regulatory domain-like"/>
    <property type="match status" value="1"/>
</dbReference>